<sequence length="276" mass="31998">MMMRYLQNSDPRPGRTMISIFGDSGVTHCTTSSRPAFLSASLFARRHYVFDTNHRACDQSITDIVPNIETLVQRRFDVETLIHRLKENSNLLFEEKLRERRNEGCAWSRIIGIAYSYSLLILALKTQISILAADVCSQFERPQSHSCSTLSVDTSIFMECIQYFMVTGEHFSLEIDSYRCWILRSILDWLLHSLMKMYSFFFSFFFTYISILHLLFQRNSKDGVMNLLTGLVNSIESKKFRETLSSLVDFYLTAAVHVSEAPTFVYDLSSFFHGRL</sequence>
<proteinExistence type="predicted"/>
<feature type="transmembrane region" description="Helical" evidence="1">
    <location>
        <begin position="106"/>
        <end position="124"/>
    </location>
</feature>
<keyword evidence="1" id="KW-1133">Transmembrane helix</keyword>
<evidence type="ECO:0000313" key="2">
    <source>
        <dbReference type="Proteomes" id="UP000035642"/>
    </source>
</evidence>
<keyword evidence="1" id="KW-0472">Membrane</keyword>
<reference evidence="3" key="2">
    <citation type="submission" date="2017-02" db="UniProtKB">
        <authorList>
            <consortium name="WormBaseParasite"/>
        </authorList>
    </citation>
    <scope>IDENTIFICATION</scope>
</reference>
<keyword evidence="1" id="KW-0812">Transmembrane</keyword>
<feature type="transmembrane region" description="Helical" evidence="1">
    <location>
        <begin position="197"/>
        <end position="216"/>
    </location>
</feature>
<keyword evidence="2" id="KW-1185">Reference proteome</keyword>
<organism evidence="2 3">
    <name type="scientific">Angiostrongylus cantonensis</name>
    <name type="common">Rat lungworm</name>
    <dbReference type="NCBI Taxonomy" id="6313"/>
    <lineage>
        <taxon>Eukaryota</taxon>
        <taxon>Metazoa</taxon>
        <taxon>Ecdysozoa</taxon>
        <taxon>Nematoda</taxon>
        <taxon>Chromadorea</taxon>
        <taxon>Rhabditida</taxon>
        <taxon>Rhabditina</taxon>
        <taxon>Rhabditomorpha</taxon>
        <taxon>Strongyloidea</taxon>
        <taxon>Metastrongylidae</taxon>
        <taxon>Angiostrongylus</taxon>
    </lineage>
</organism>
<reference evidence="2" key="1">
    <citation type="submission" date="2012-09" db="EMBL/GenBank/DDBJ databases">
        <authorList>
            <person name="Martin A.A."/>
        </authorList>
    </citation>
    <scope>NUCLEOTIDE SEQUENCE</scope>
</reference>
<dbReference type="Proteomes" id="UP000035642">
    <property type="component" value="Unassembled WGS sequence"/>
</dbReference>
<dbReference type="STRING" id="6313.A0A0K0DBE6"/>
<accession>A0A0K0DBE6</accession>
<protein>
    <submittedName>
        <fullName evidence="3">Bestrophin homolog</fullName>
    </submittedName>
</protein>
<name>A0A0K0DBE6_ANGCA</name>
<evidence type="ECO:0000313" key="3">
    <source>
        <dbReference type="WBParaSite" id="ACAC_0000773701-mRNA-1"/>
    </source>
</evidence>
<dbReference type="WBParaSite" id="ACAC_0000773701-mRNA-1">
    <property type="protein sequence ID" value="ACAC_0000773701-mRNA-1"/>
    <property type="gene ID" value="ACAC_0000773701"/>
</dbReference>
<dbReference type="AlphaFoldDB" id="A0A0K0DBE6"/>
<evidence type="ECO:0000256" key="1">
    <source>
        <dbReference type="SAM" id="Phobius"/>
    </source>
</evidence>